<accession>A0AA88GI35</accession>
<evidence type="ECO:0000256" key="4">
    <source>
        <dbReference type="ARBA" id="ARBA00022679"/>
    </source>
</evidence>
<sequence>MAPKRKDTPANNSEEEESSVVEPSSASSRQPSRSKPNTTTIRSKKRKTLNSKISYDTRICTSLKRMQYHPEFKDVILFIQTVLKNEEGVSVDELWSEISHKKDKLLTTREGVCTWLQRHGFVVENGVVSPPTRSEVKKNYVETMDFVKSIIVDNVIPPSLAELCAKTSSEVFEIKKTYLQEMFEWEGVSGLKEQLVAQVKNFVPSGLVCEVYVDGFKAVYLGSCVPRADKNDQQKYFAVFGYFCDSPVLIAEERCDFGFRFKYKIPNEPGLVITHWENDERTLQEDILTSPCDNALETINEYSTHPLQSHIENYFKFLQGVVEEEDVSEDSFNLFKSQVVAIITDVKWIIFSTLVKTTHLTASEKLLLDALSDNSELFTKFPVHWLTVICLALGRDPSVVKKYIKNKNKDLLATEVELNWKHFSYTADETLDLEKLRKCKEEIDLLIEKAISQTMTSYPNSRGFITGKTALSDSEDDDNVYDPEPSTEPNHVEMLMTFKKKYTNKHFSYIRTLVCKLINGETLSTLAETRKKEEYFYRFDDISLGRAKYAIPVVNEKDFSKFSNFEYSNTTEFGEGISKETRENVAALKNIEFCDCKKKCGKGCKCLQLQREYRFDSSDAQSEKFQSVRRGDEVYYDDNKRLKDTNTKYIIVECNSECSCSDSCPNRVVQQGSDVKLAIFKTNHTGWGLRAAQKLYRGQFVEIYTGELITDEVGEIRGRYYDRKGLSYLFDVSHGDIVCDFTIDSTYKGNVTRFLNHSCDGNLQQYLVCSEIRDPRYGKIAFFCKRNIEIGEELTFDYHYVCEKQVRCLCGSKNCKQWLR</sequence>
<keyword evidence="6" id="KW-0479">Metal-binding</keyword>
<dbReference type="Pfam" id="PF05033">
    <property type="entry name" value="Pre-SET"/>
    <property type="match status" value="1"/>
</dbReference>
<evidence type="ECO:0000313" key="12">
    <source>
        <dbReference type="EMBL" id="KAG2375298.1"/>
    </source>
</evidence>
<evidence type="ECO:0008006" key="14">
    <source>
        <dbReference type="Google" id="ProtNLM"/>
    </source>
</evidence>
<dbReference type="Gene3D" id="2.170.270.10">
    <property type="entry name" value="SET domain"/>
    <property type="match status" value="1"/>
</dbReference>
<keyword evidence="7" id="KW-0862">Zinc</keyword>
<dbReference type="InterPro" id="IPR046341">
    <property type="entry name" value="SET_dom_sf"/>
</dbReference>
<dbReference type="Proteomes" id="UP000816034">
    <property type="component" value="Unassembled WGS sequence"/>
</dbReference>
<dbReference type="GeneID" id="68102375"/>
<dbReference type="GO" id="GO:0042054">
    <property type="term" value="F:histone methyltransferase activity"/>
    <property type="evidence" value="ECO:0007669"/>
    <property type="project" value="InterPro"/>
</dbReference>
<keyword evidence="3" id="KW-0489">Methyltransferase</keyword>
<dbReference type="EMBL" id="PYSW02000039">
    <property type="protein sequence ID" value="KAG2375298.1"/>
    <property type="molecule type" value="Genomic_DNA"/>
</dbReference>
<keyword evidence="5" id="KW-0949">S-adenosyl-L-methionine</keyword>
<dbReference type="AlphaFoldDB" id="A0AA88GI35"/>
<dbReference type="SUPFAM" id="SSF82199">
    <property type="entry name" value="SET domain"/>
    <property type="match status" value="1"/>
</dbReference>
<dbReference type="InterPro" id="IPR007728">
    <property type="entry name" value="Pre-SET_dom"/>
</dbReference>
<dbReference type="PANTHER" id="PTHR46223:SF3">
    <property type="entry name" value="HISTONE-LYSINE N-METHYLTRANSFERASE SET-23"/>
    <property type="match status" value="1"/>
</dbReference>
<proteinExistence type="predicted"/>
<dbReference type="GO" id="GO:0005634">
    <property type="term" value="C:nucleus"/>
    <property type="evidence" value="ECO:0007669"/>
    <property type="project" value="InterPro"/>
</dbReference>
<name>A0AA88GI35_NAELO</name>
<comment type="caution">
    <text evidence="12">The sequence shown here is derived from an EMBL/GenBank/DDBJ whole genome shotgun (WGS) entry which is preliminary data.</text>
</comment>
<dbReference type="GO" id="GO:0005694">
    <property type="term" value="C:chromosome"/>
    <property type="evidence" value="ECO:0007669"/>
    <property type="project" value="UniProtKB-SubCell"/>
</dbReference>
<feature type="domain" description="Post-SET" evidence="11">
    <location>
        <begin position="804"/>
        <end position="820"/>
    </location>
</feature>
<evidence type="ECO:0000259" key="9">
    <source>
        <dbReference type="PROSITE" id="PS50280"/>
    </source>
</evidence>
<dbReference type="GO" id="GO:0032259">
    <property type="term" value="P:methylation"/>
    <property type="evidence" value="ECO:0007669"/>
    <property type="project" value="UniProtKB-KW"/>
</dbReference>
<dbReference type="InterPro" id="IPR001214">
    <property type="entry name" value="SET_dom"/>
</dbReference>
<dbReference type="InterPro" id="IPR003616">
    <property type="entry name" value="Post-SET_dom"/>
</dbReference>
<dbReference type="RefSeq" id="XP_044544472.1">
    <property type="nucleotide sequence ID" value="XM_044700162.1"/>
</dbReference>
<protein>
    <recommendedName>
        <fullName evidence="14">SET domain-containing protein</fullName>
    </recommendedName>
</protein>
<feature type="region of interest" description="Disordered" evidence="8">
    <location>
        <begin position="1"/>
        <end position="48"/>
    </location>
</feature>
<evidence type="ECO:0000259" key="11">
    <source>
        <dbReference type="PROSITE" id="PS50868"/>
    </source>
</evidence>
<feature type="domain" description="SET" evidence="9">
    <location>
        <begin position="675"/>
        <end position="799"/>
    </location>
</feature>
<dbReference type="SMART" id="SM00468">
    <property type="entry name" value="PreSET"/>
    <property type="match status" value="1"/>
</dbReference>
<feature type="compositionally biased region" description="Low complexity" evidence="8">
    <location>
        <begin position="20"/>
        <end position="34"/>
    </location>
</feature>
<evidence type="ECO:0000256" key="6">
    <source>
        <dbReference type="ARBA" id="ARBA00022723"/>
    </source>
</evidence>
<evidence type="ECO:0000256" key="3">
    <source>
        <dbReference type="ARBA" id="ARBA00022603"/>
    </source>
</evidence>
<feature type="domain" description="Pre-SET" evidence="10">
    <location>
        <begin position="592"/>
        <end position="672"/>
    </location>
</feature>
<dbReference type="PROSITE" id="PS50867">
    <property type="entry name" value="PRE_SET"/>
    <property type="match status" value="1"/>
</dbReference>
<organism evidence="12 13">
    <name type="scientific">Naegleria lovaniensis</name>
    <name type="common">Amoeba</name>
    <dbReference type="NCBI Taxonomy" id="51637"/>
    <lineage>
        <taxon>Eukaryota</taxon>
        <taxon>Discoba</taxon>
        <taxon>Heterolobosea</taxon>
        <taxon>Tetramitia</taxon>
        <taxon>Eutetramitia</taxon>
        <taxon>Vahlkampfiidae</taxon>
        <taxon>Naegleria</taxon>
    </lineage>
</organism>
<evidence type="ECO:0000313" key="13">
    <source>
        <dbReference type="Proteomes" id="UP000816034"/>
    </source>
</evidence>
<evidence type="ECO:0000256" key="7">
    <source>
        <dbReference type="ARBA" id="ARBA00022833"/>
    </source>
</evidence>
<dbReference type="PANTHER" id="PTHR46223">
    <property type="entry name" value="HISTONE-LYSINE N-METHYLTRANSFERASE SUV39H"/>
    <property type="match status" value="1"/>
</dbReference>
<dbReference type="PROSITE" id="PS50280">
    <property type="entry name" value="SET"/>
    <property type="match status" value="1"/>
</dbReference>
<gene>
    <name evidence="12" type="ORF">C9374_009921</name>
</gene>
<evidence type="ECO:0000256" key="2">
    <source>
        <dbReference type="ARBA" id="ARBA00022454"/>
    </source>
</evidence>
<reference evidence="12 13" key="1">
    <citation type="journal article" date="2018" name="BMC Genomics">
        <title>The genome of Naegleria lovaniensis, the basis for a comparative approach to unravel pathogenicity factors of the human pathogenic amoeba N. fowleri.</title>
        <authorList>
            <person name="Liechti N."/>
            <person name="Schurch N."/>
            <person name="Bruggmann R."/>
            <person name="Wittwer M."/>
        </authorList>
    </citation>
    <scope>NUCLEOTIDE SEQUENCE [LARGE SCALE GENOMIC DNA]</scope>
    <source>
        <strain evidence="12 13">ATCC 30569</strain>
    </source>
</reference>
<evidence type="ECO:0000259" key="10">
    <source>
        <dbReference type="PROSITE" id="PS50867"/>
    </source>
</evidence>
<evidence type="ECO:0000256" key="5">
    <source>
        <dbReference type="ARBA" id="ARBA00022691"/>
    </source>
</evidence>
<keyword evidence="4" id="KW-0808">Transferase</keyword>
<dbReference type="PROSITE" id="PS50868">
    <property type="entry name" value="POST_SET"/>
    <property type="match status" value="1"/>
</dbReference>
<keyword evidence="13" id="KW-1185">Reference proteome</keyword>
<comment type="subcellular location">
    <subcellularLocation>
        <location evidence="1">Chromosome</location>
    </subcellularLocation>
</comment>
<dbReference type="GO" id="GO:0008270">
    <property type="term" value="F:zinc ion binding"/>
    <property type="evidence" value="ECO:0007669"/>
    <property type="project" value="InterPro"/>
</dbReference>
<keyword evidence="2" id="KW-0158">Chromosome</keyword>
<dbReference type="SMART" id="SM00317">
    <property type="entry name" value="SET"/>
    <property type="match status" value="1"/>
</dbReference>
<dbReference type="InterPro" id="IPR050973">
    <property type="entry name" value="H3K9_Histone-Lys_N-MTase"/>
</dbReference>
<evidence type="ECO:0000256" key="8">
    <source>
        <dbReference type="SAM" id="MobiDB-lite"/>
    </source>
</evidence>
<evidence type="ECO:0000256" key="1">
    <source>
        <dbReference type="ARBA" id="ARBA00004286"/>
    </source>
</evidence>
<dbReference type="Pfam" id="PF00856">
    <property type="entry name" value="SET"/>
    <property type="match status" value="1"/>
</dbReference>